<dbReference type="Proteomes" id="UP000886111">
    <property type="component" value="Unassembled WGS sequence"/>
</dbReference>
<reference evidence="1" key="1">
    <citation type="journal article" date="2020" name="mSystems">
        <title>Genome- and Community-Level Interaction Insights into Carbon Utilization and Element Cycling Functions of Hydrothermarchaeota in Hydrothermal Sediment.</title>
        <authorList>
            <person name="Zhou Z."/>
            <person name="Liu Y."/>
            <person name="Xu W."/>
            <person name="Pan J."/>
            <person name="Luo Z.H."/>
            <person name="Li M."/>
        </authorList>
    </citation>
    <scope>NUCLEOTIDE SEQUENCE [LARGE SCALE GENOMIC DNA]</scope>
    <source>
        <strain evidence="1">HyVt-76</strain>
    </source>
</reference>
<proteinExistence type="predicted"/>
<dbReference type="Gene3D" id="2.60.40.4070">
    <property type="match status" value="1"/>
</dbReference>
<accession>A0A7V5H557</accession>
<evidence type="ECO:0000313" key="1">
    <source>
        <dbReference type="EMBL" id="HHE54663.1"/>
    </source>
</evidence>
<comment type="caution">
    <text evidence="1">The sequence shown here is derived from an EMBL/GenBank/DDBJ whole genome shotgun (WGS) entry which is preliminary data.</text>
</comment>
<gene>
    <name evidence="1" type="ORF">ENL21_02695</name>
</gene>
<sequence length="1100" mass="125219">MKPLFIPKAFWLIIFVFAFSLQAKFPLKKIQSAQYDGKSFSVLDVGNWRYYQSCRGNSGFGDCNFYPRDGVRIMYLDGILWAGWLKDPQTGEKILIQPLRAGGNAFYSDIPMQPGWIDENGQPVDPTGARAKIYRYTRKHEKGFEIWDAAYLLNLPIDQVSWKDHEQIYFQEGEDAIKWPVDLGAPFLDFDQDRAYHFPTDVPGYAWSDQILWTVANDLIDKDRMFYRTGSFPIGMELKTTTWTYSGKFSPGGQMIFKRYQLINKSPYLLDSLFIGIYLDPDIGDYKNDLAGCDSTANFFFAYNNGNTDKEIEGEITPAIGAKILQGPMVYTGNPQDTALFHQEWQVGYKNLNLHAFGYYAPFYYEINPPTATNLTAVSIYNALRGYWPSPSLTELIPYVVNMGPNEGETTRFPLNGDPLTGQGEIDGQGVNYHGGDRYLLGSFGPLAMAPGDEQEIIFAIIGGQGTNYLNSLAEVKKMFPYTEAIFQAGFKDVPRAPEAPKLKAVALGDKIVLNWGFDAELVRQIENEVHAGYAFEGYNVYQLKPIYDESSIISGNPARFEKIKIATFDKVDGIFTIKSWYYDEKKGENVFGLVQRGTDSGIKRHLVIDWDYFNDCPLYRGSTYYYMVSAYNYNPQVKEFATFESNGQMVELTLQECVPGTRYLASAEDTIAFQKNQENDVRCQLTVVDPSQLTGHDYEINFIVDQDTSSNHYSELLWKLNDLTLQQTIIQAQPLLAFSDWEKSDGVFVDGLNIKVAVPEDKFIRIYQYADSYGPIIIWTSPDQNQQQIGYNVWHSLSSPNDDRFYLSSAINEDRLSLNPYLAYLGHDFEMRFTDEGSLFYWYYDSIQVAGQVPFEFWDVGPGTFEDSTDDVRLIAIGNSGGHTSGVFDYGPPDPIFGFPASDWIYVRYPLNEKGSYQAFVPDVSSGAPTLKWYENSVPIFGPLTICDFTGSGVLPATGVVIRFATPKYPDENFNITFTAPGKIENDLELMKKDVKKINVFPNPYYAASSLERDRFEHFVTFNHLPPHAIIRIFTLNGTLVRKLEKNDPSQFFRWDLKNEKGWRVASGLYIVHIDMPELKKQKILKLMVITGEETLEYY</sequence>
<organism evidence="1">
    <name type="scientific">Caldithrix abyssi</name>
    <dbReference type="NCBI Taxonomy" id="187145"/>
    <lineage>
        <taxon>Bacteria</taxon>
        <taxon>Pseudomonadati</taxon>
        <taxon>Calditrichota</taxon>
        <taxon>Calditrichia</taxon>
        <taxon>Calditrichales</taxon>
        <taxon>Calditrichaceae</taxon>
        <taxon>Caldithrix</taxon>
    </lineage>
</organism>
<dbReference type="EMBL" id="DRTD01000194">
    <property type="protein sequence ID" value="HHE54663.1"/>
    <property type="molecule type" value="Genomic_DNA"/>
</dbReference>
<dbReference type="AlphaFoldDB" id="A0A7V5H557"/>
<protein>
    <submittedName>
        <fullName evidence="1">T9SS type A sorting domain-containing protein</fullName>
    </submittedName>
</protein>
<name>A0A7V5H557_CALAY</name>